<keyword evidence="3" id="KW-1133">Transmembrane helix</keyword>
<feature type="compositionally biased region" description="Low complexity" evidence="2">
    <location>
        <begin position="23"/>
        <end position="33"/>
    </location>
</feature>
<feature type="region of interest" description="Disordered" evidence="2">
    <location>
        <begin position="1"/>
        <end position="41"/>
    </location>
</feature>
<dbReference type="EMBL" id="JAKIXB020000011">
    <property type="protein sequence ID" value="KAL1604272.1"/>
    <property type="molecule type" value="Genomic_DNA"/>
</dbReference>
<evidence type="ECO:0000256" key="1">
    <source>
        <dbReference type="ARBA" id="ARBA00035112"/>
    </source>
</evidence>
<dbReference type="Proteomes" id="UP001521222">
    <property type="component" value="Unassembled WGS sequence"/>
</dbReference>
<comment type="caution">
    <text evidence="4">The sequence shown here is derived from an EMBL/GenBank/DDBJ whole genome shotgun (WGS) entry which is preliminary data.</text>
</comment>
<keyword evidence="3" id="KW-0812">Transmembrane</keyword>
<sequence>MFGIKAQKRTETYSPVKTEESESFLSNSETSSLDGHPTKTPSQRRYWIATSIMIFCTAVLSALFGAWAGRNGLDADAFSIQHISEYCMLSHRNVVSVGTDNAPAPIVSGADMTFERVRFNGSFLKLNAFRQDAGPEVDAAWKSLGADFSAVRIPVSEAAKSNIRADQVKIKEKYGGGFPANVEGLHHLHCLNLLRKSLPWNIEYYKTMKMGPFANDDHILKAHVTHCLDIIRQQLMCNIDIGVLGQVWYQPPDSPIEPFVDFNTVHTCRNFEAVRDWAEKHQLPDQTPEDFLEGPKTGDRIYLEIP</sequence>
<keyword evidence="5" id="KW-1185">Reference proteome</keyword>
<dbReference type="InterPro" id="IPR021765">
    <property type="entry name" value="UstYa-like"/>
</dbReference>
<gene>
    <name evidence="4" type="ORF">SLS59_004067</name>
</gene>
<accession>A0ABR3RK69</accession>
<name>A0ABR3RK69_9PLEO</name>
<reference evidence="4 5" key="1">
    <citation type="submission" date="2024-02" db="EMBL/GenBank/DDBJ databases">
        <title>De novo assembly and annotation of 12 fungi associated with fruit tree decline syndrome in Ontario, Canada.</title>
        <authorList>
            <person name="Sulman M."/>
            <person name="Ellouze W."/>
            <person name="Ilyukhin E."/>
        </authorList>
    </citation>
    <scope>NUCLEOTIDE SEQUENCE [LARGE SCALE GENOMIC DNA]</scope>
    <source>
        <strain evidence="4 5">M97-236</strain>
    </source>
</reference>
<protein>
    <recommendedName>
        <fullName evidence="6">Tat pathway signal sequence</fullName>
    </recommendedName>
</protein>
<comment type="similarity">
    <text evidence="1">Belongs to the ustYa family.</text>
</comment>
<evidence type="ECO:0000256" key="3">
    <source>
        <dbReference type="SAM" id="Phobius"/>
    </source>
</evidence>
<proteinExistence type="inferred from homology"/>
<keyword evidence="3" id="KW-0472">Membrane</keyword>
<evidence type="ECO:0000313" key="5">
    <source>
        <dbReference type="Proteomes" id="UP001521222"/>
    </source>
</evidence>
<evidence type="ECO:0000313" key="4">
    <source>
        <dbReference type="EMBL" id="KAL1604272.1"/>
    </source>
</evidence>
<feature type="transmembrane region" description="Helical" evidence="3">
    <location>
        <begin position="46"/>
        <end position="68"/>
    </location>
</feature>
<evidence type="ECO:0000256" key="2">
    <source>
        <dbReference type="SAM" id="MobiDB-lite"/>
    </source>
</evidence>
<organism evidence="4 5">
    <name type="scientific">Nothophoma quercina</name>
    <dbReference type="NCBI Taxonomy" id="749835"/>
    <lineage>
        <taxon>Eukaryota</taxon>
        <taxon>Fungi</taxon>
        <taxon>Dikarya</taxon>
        <taxon>Ascomycota</taxon>
        <taxon>Pezizomycotina</taxon>
        <taxon>Dothideomycetes</taxon>
        <taxon>Pleosporomycetidae</taxon>
        <taxon>Pleosporales</taxon>
        <taxon>Pleosporineae</taxon>
        <taxon>Didymellaceae</taxon>
        <taxon>Nothophoma</taxon>
    </lineage>
</organism>
<evidence type="ECO:0008006" key="6">
    <source>
        <dbReference type="Google" id="ProtNLM"/>
    </source>
</evidence>
<dbReference type="Pfam" id="PF11807">
    <property type="entry name" value="UstYa"/>
    <property type="match status" value="1"/>
</dbReference>
<dbReference type="PANTHER" id="PTHR33365">
    <property type="entry name" value="YALI0B05434P"/>
    <property type="match status" value="1"/>
</dbReference>
<dbReference type="PANTHER" id="PTHR33365:SF13">
    <property type="entry name" value="TAT PATHWAY SIGNAL SEQUENCE"/>
    <property type="match status" value="1"/>
</dbReference>